<evidence type="ECO:0000313" key="4">
    <source>
        <dbReference type="EMBL" id="MUP12307.1"/>
    </source>
</evidence>
<evidence type="ECO:0000313" key="2">
    <source>
        <dbReference type="EMBL" id="MBF2716265.1"/>
    </source>
</evidence>
<accession>A0AAE4W2F7</accession>
<protein>
    <recommendedName>
        <fullName evidence="8">Phage tail protein</fullName>
    </recommendedName>
</protein>
<proteinExistence type="predicted"/>
<gene>
    <name evidence="4" type="ORF">BBK91_020820</name>
    <name evidence="3" type="ORF">BBL17_020940</name>
    <name evidence="2" type="ORF">IEI95_018800</name>
</gene>
<keyword evidence="5" id="KW-1185">Reference proteome</keyword>
<dbReference type="RefSeq" id="WP_015915834.1">
    <property type="nucleotide sequence ID" value="NZ_CP055268.1"/>
</dbReference>
<feature type="region of interest" description="Disordered" evidence="1">
    <location>
        <begin position="121"/>
        <end position="147"/>
    </location>
</feature>
<dbReference type="EMBL" id="MBFE02000017">
    <property type="protein sequence ID" value="MUO44245.1"/>
    <property type="molecule type" value="Genomic_DNA"/>
</dbReference>
<dbReference type="OMA" id="IRGERCT"/>
<evidence type="ECO:0000256" key="1">
    <source>
        <dbReference type="SAM" id="MobiDB-lite"/>
    </source>
</evidence>
<reference evidence="2" key="2">
    <citation type="submission" date="2020-11" db="EMBL/GenBank/DDBJ databases">
        <title>Agrobacterium vitis strain K377 genome.</title>
        <authorList>
            <person name="Xi H."/>
        </authorList>
    </citation>
    <scope>NUCLEOTIDE SEQUENCE</scope>
    <source>
        <strain evidence="2">K377</strain>
    </source>
</reference>
<sequence>MAQATTMRGGKIRVLLGNSATPIVYSAPCGFTQRSVSLDKGLEESSIPDCDDPDTVDWIGRDASSLSMSISGEGVLAQESVETWLDAWEDIDSIPVKVEWEFPAKTITWTGRMHVEKFEGAGDNGKRATASISMQSDGKMTRVVTPK</sequence>
<dbReference type="Proteomes" id="UP000179454">
    <property type="component" value="Unassembled WGS sequence"/>
</dbReference>
<evidence type="ECO:0000313" key="3">
    <source>
        <dbReference type="EMBL" id="MUO44245.1"/>
    </source>
</evidence>
<dbReference type="EMBL" id="JACXXJ020000005">
    <property type="protein sequence ID" value="MBF2716265.1"/>
    <property type="molecule type" value="Genomic_DNA"/>
</dbReference>
<name>A0AAE4W2F7_AGRVI</name>
<evidence type="ECO:0008006" key="8">
    <source>
        <dbReference type="Google" id="ProtNLM"/>
    </source>
</evidence>
<evidence type="ECO:0000313" key="5">
    <source>
        <dbReference type="Proteomes" id="UP000179454"/>
    </source>
</evidence>
<organism evidence="2 7">
    <name type="scientific">Agrobacterium vitis</name>
    <name type="common">Rhizobium vitis</name>
    <dbReference type="NCBI Taxonomy" id="373"/>
    <lineage>
        <taxon>Bacteria</taxon>
        <taxon>Pseudomonadati</taxon>
        <taxon>Pseudomonadota</taxon>
        <taxon>Alphaproteobacteria</taxon>
        <taxon>Hyphomicrobiales</taxon>
        <taxon>Rhizobiaceae</taxon>
        <taxon>Rhizobium/Agrobacterium group</taxon>
        <taxon>Agrobacterium</taxon>
    </lineage>
</organism>
<comment type="caution">
    <text evidence="2">The sequence shown here is derived from an EMBL/GenBank/DDBJ whole genome shotgun (WGS) entry which is preliminary data.</text>
</comment>
<dbReference type="Proteomes" id="UP000655037">
    <property type="component" value="Unassembled WGS sequence"/>
</dbReference>
<dbReference type="InterPro" id="IPR011855">
    <property type="entry name" value="Phgtail_TP901_1"/>
</dbReference>
<dbReference type="Proteomes" id="UP000179536">
    <property type="component" value="Unassembled WGS sequence"/>
</dbReference>
<evidence type="ECO:0000313" key="6">
    <source>
        <dbReference type="Proteomes" id="UP000179536"/>
    </source>
</evidence>
<dbReference type="AlphaFoldDB" id="A0AAE4W2F7"/>
<dbReference type="EMBL" id="MBFA02000016">
    <property type="protein sequence ID" value="MUP12307.1"/>
    <property type="molecule type" value="Genomic_DNA"/>
</dbReference>
<evidence type="ECO:0000313" key="7">
    <source>
        <dbReference type="Proteomes" id="UP000655037"/>
    </source>
</evidence>
<reference evidence="5 6" key="1">
    <citation type="submission" date="2019-11" db="EMBL/GenBank/DDBJ databases">
        <title>Whole-genome sequencing of Allorhizobium vitis.</title>
        <authorList>
            <person name="Gan H.M."/>
            <person name="Savka M.A."/>
        </authorList>
    </citation>
    <scope>NUCLEOTIDE SEQUENCE [LARGE SCALE GENOMIC DNA]</scope>
    <source>
        <strain evidence="4 6">RF2/1</strain>
        <strain evidence="3 5">T1/7</strain>
    </source>
</reference>
<dbReference type="Pfam" id="PF06199">
    <property type="entry name" value="Phage_tail_2"/>
    <property type="match status" value="1"/>
</dbReference>